<keyword evidence="1" id="KW-0808">Transferase</keyword>
<keyword evidence="1" id="KW-0489">Methyltransferase</keyword>
<accession>A0A0F6IID6</accession>
<dbReference type="SUPFAM" id="SSF53335">
    <property type="entry name" value="S-adenosyl-L-methionine-dependent methyltransferases"/>
    <property type="match status" value="1"/>
</dbReference>
<evidence type="ECO:0000313" key="2">
    <source>
        <dbReference type="Proteomes" id="UP000012164"/>
    </source>
</evidence>
<protein>
    <submittedName>
        <fullName evidence="1">Methyltransferase domain protein</fullName>
    </submittedName>
</protein>
<organism evidence="1 2">
    <name type="scientific">Leptospira interrogans str. FPW1039</name>
    <dbReference type="NCBI Taxonomy" id="1193040"/>
    <lineage>
        <taxon>Bacteria</taxon>
        <taxon>Pseudomonadati</taxon>
        <taxon>Spirochaetota</taxon>
        <taxon>Spirochaetia</taxon>
        <taxon>Leptospirales</taxon>
        <taxon>Leptospiraceae</taxon>
        <taxon>Leptospira</taxon>
    </lineage>
</organism>
<dbReference type="EMBL" id="AKWR02000067">
    <property type="protein sequence ID" value="EMJ37811.1"/>
    <property type="molecule type" value="Genomic_DNA"/>
</dbReference>
<gene>
    <name evidence="1" type="ORF">LEP1GSC079_0012</name>
</gene>
<dbReference type="Proteomes" id="UP000012164">
    <property type="component" value="Unassembled WGS sequence"/>
</dbReference>
<dbReference type="GO" id="GO:0032259">
    <property type="term" value="P:methylation"/>
    <property type="evidence" value="ECO:0007669"/>
    <property type="project" value="UniProtKB-KW"/>
</dbReference>
<evidence type="ECO:0000313" key="1">
    <source>
        <dbReference type="EMBL" id="EMJ37811.1"/>
    </source>
</evidence>
<proteinExistence type="predicted"/>
<sequence>MRDVGFNCYWYDKYAKNDFAVGFEFDPDETYDTVLAFELFEHFENPKKDIKDILELAKPRIVIFSTLLYGNKTPKKNWWYYAFEAGQHIAFYNSKTLQSMEFFTEYSTFSLAENLHLMVRKDLKLNLNSLKRSLRKFETRFSTVRRLYNSKTFEDHIFLKHKIKDYSN</sequence>
<name>A0A0F6IID6_LEPIR</name>
<dbReference type="GO" id="GO:0008168">
    <property type="term" value="F:methyltransferase activity"/>
    <property type="evidence" value="ECO:0007669"/>
    <property type="project" value="UniProtKB-KW"/>
</dbReference>
<dbReference type="AlphaFoldDB" id="A0A0F6IID6"/>
<reference evidence="1 2" key="1">
    <citation type="submission" date="2013-01" db="EMBL/GenBank/DDBJ databases">
        <authorList>
            <person name="Harkins D.M."/>
            <person name="Durkin A.S."/>
            <person name="Brinkac L.M."/>
            <person name="Haft D.H."/>
            <person name="Selengut J.D."/>
            <person name="Sanka R."/>
            <person name="DePew J."/>
            <person name="Purushe J."/>
            <person name="Peacock S.J."/>
            <person name="Thaipadungpanit J."/>
            <person name="Wuthiekanun V.W."/>
            <person name="Day N.P."/>
            <person name="Vinetz J.M."/>
            <person name="Sutton G.G."/>
            <person name="Nierman W.C."/>
            <person name="Fouts D.E."/>
        </authorList>
    </citation>
    <scope>NUCLEOTIDE SEQUENCE [LARGE SCALE GENOMIC DNA]</scope>
    <source>
        <strain evidence="1 2">FPW1039</strain>
    </source>
</reference>
<dbReference type="Pfam" id="PF13489">
    <property type="entry name" value="Methyltransf_23"/>
    <property type="match status" value="1"/>
</dbReference>
<dbReference type="InterPro" id="IPR029063">
    <property type="entry name" value="SAM-dependent_MTases_sf"/>
</dbReference>
<dbReference type="Gene3D" id="3.40.50.150">
    <property type="entry name" value="Vaccinia Virus protein VP39"/>
    <property type="match status" value="1"/>
</dbReference>
<comment type="caution">
    <text evidence="1">The sequence shown here is derived from an EMBL/GenBank/DDBJ whole genome shotgun (WGS) entry which is preliminary data.</text>
</comment>